<evidence type="ECO:0000313" key="1">
    <source>
        <dbReference type="EMBL" id="KAJ7314290.1"/>
    </source>
</evidence>
<comment type="caution">
    <text evidence="1">The sequence shown here is derived from an EMBL/GenBank/DDBJ whole genome shotgun (WGS) entry which is preliminary data.</text>
</comment>
<organism evidence="1 2">
    <name type="scientific">Mycena albidolilacea</name>
    <dbReference type="NCBI Taxonomy" id="1033008"/>
    <lineage>
        <taxon>Eukaryota</taxon>
        <taxon>Fungi</taxon>
        <taxon>Dikarya</taxon>
        <taxon>Basidiomycota</taxon>
        <taxon>Agaricomycotina</taxon>
        <taxon>Agaricomycetes</taxon>
        <taxon>Agaricomycetidae</taxon>
        <taxon>Agaricales</taxon>
        <taxon>Marasmiineae</taxon>
        <taxon>Mycenaceae</taxon>
        <taxon>Mycena</taxon>
    </lineage>
</organism>
<dbReference type="Proteomes" id="UP001218218">
    <property type="component" value="Unassembled WGS sequence"/>
</dbReference>
<proteinExistence type="predicted"/>
<gene>
    <name evidence="1" type="ORF">DFH08DRAFT_1087403</name>
</gene>
<evidence type="ECO:0008006" key="3">
    <source>
        <dbReference type="Google" id="ProtNLM"/>
    </source>
</evidence>
<keyword evidence="2" id="KW-1185">Reference proteome</keyword>
<evidence type="ECO:0000313" key="2">
    <source>
        <dbReference type="Proteomes" id="UP001218218"/>
    </source>
</evidence>
<name>A0AAD6Z9W3_9AGAR</name>
<protein>
    <recommendedName>
        <fullName evidence="3">F-box domain-containing protein</fullName>
    </recommendedName>
</protein>
<accession>A0AAD6Z9W3</accession>
<sequence>MSNPSLSPRARLLAVLGFYVPLSTPITVSSPLGLVDWDASLKANSVSEHDALLRYSGECRSLFAPVRRLPRELLAEIFALGSSGAYLCCDDSQSVPAEGLGGQLYLLPLLQVCSTWYNTIMAAPSLWANIAVDLDIAQPGNPDSQLSRPIWASIAVDLDTRLSRSLARSGQLPLTIKLTASIGRGHSSLELLAQCAERWRFADLYLGKSALPFLRRVSGNLPHLERLALGGDGTAGIDFFATAPNLTRVVLSDIDGALPKLPWRQLREMIYYALQP</sequence>
<dbReference type="AlphaFoldDB" id="A0AAD6Z9W3"/>
<dbReference type="EMBL" id="JARIHO010000068">
    <property type="protein sequence ID" value="KAJ7314290.1"/>
    <property type="molecule type" value="Genomic_DNA"/>
</dbReference>
<reference evidence="1" key="1">
    <citation type="submission" date="2023-03" db="EMBL/GenBank/DDBJ databases">
        <title>Massive genome expansion in bonnet fungi (Mycena s.s.) driven by repeated elements and novel gene families across ecological guilds.</title>
        <authorList>
            <consortium name="Lawrence Berkeley National Laboratory"/>
            <person name="Harder C.B."/>
            <person name="Miyauchi S."/>
            <person name="Viragh M."/>
            <person name="Kuo A."/>
            <person name="Thoen E."/>
            <person name="Andreopoulos B."/>
            <person name="Lu D."/>
            <person name="Skrede I."/>
            <person name="Drula E."/>
            <person name="Henrissat B."/>
            <person name="Morin E."/>
            <person name="Kohler A."/>
            <person name="Barry K."/>
            <person name="LaButti K."/>
            <person name="Morin E."/>
            <person name="Salamov A."/>
            <person name="Lipzen A."/>
            <person name="Mereny Z."/>
            <person name="Hegedus B."/>
            <person name="Baldrian P."/>
            <person name="Stursova M."/>
            <person name="Weitz H."/>
            <person name="Taylor A."/>
            <person name="Grigoriev I.V."/>
            <person name="Nagy L.G."/>
            <person name="Martin F."/>
            <person name="Kauserud H."/>
        </authorList>
    </citation>
    <scope>NUCLEOTIDE SEQUENCE</scope>
    <source>
        <strain evidence="1">CBHHK002</strain>
    </source>
</reference>